<keyword evidence="2" id="KW-1133">Transmembrane helix</keyword>
<organism evidence="4 5">
    <name type="scientific">Brevibacillus brevis</name>
    <name type="common">Bacillus brevis</name>
    <dbReference type="NCBI Taxonomy" id="1393"/>
    <lineage>
        <taxon>Bacteria</taxon>
        <taxon>Bacillati</taxon>
        <taxon>Bacillota</taxon>
        <taxon>Bacilli</taxon>
        <taxon>Bacillales</taxon>
        <taxon>Paenibacillaceae</taxon>
        <taxon>Brevibacillus</taxon>
    </lineage>
</organism>
<gene>
    <name evidence="4" type="ORF">RGB73_07380</name>
</gene>
<feature type="transmembrane region" description="Helical" evidence="2">
    <location>
        <begin position="12"/>
        <end position="32"/>
    </location>
</feature>
<dbReference type="CDD" id="cd02966">
    <property type="entry name" value="TlpA_like_family"/>
    <property type="match status" value="1"/>
</dbReference>
<dbReference type="PROSITE" id="PS51352">
    <property type="entry name" value="THIOREDOXIN_2"/>
    <property type="match status" value="1"/>
</dbReference>
<dbReference type="InterPro" id="IPR000866">
    <property type="entry name" value="AhpC/TSA"/>
</dbReference>
<feature type="transmembrane region" description="Helical" evidence="2">
    <location>
        <begin position="194"/>
        <end position="217"/>
    </location>
</feature>
<feature type="transmembrane region" description="Helical" evidence="2">
    <location>
        <begin position="86"/>
        <end position="103"/>
    </location>
</feature>
<feature type="domain" description="Thioredoxin" evidence="3">
    <location>
        <begin position="282"/>
        <end position="422"/>
    </location>
</feature>
<evidence type="ECO:0000313" key="5">
    <source>
        <dbReference type="Proteomes" id="UP001256827"/>
    </source>
</evidence>
<feature type="transmembrane region" description="Helical" evidence="2">
    <location>
        <begin position="110"/>
        <end position="128"/>
    </location>
</feature>
<dbReference type="RefSeq" id="WP_310770537.1">
    <property type="nucleotide sequence ID" value="NZ_CP134050.1"/>
</dbReference>
<dbReference type="SUPFAM" id="SSF52833">
    <property type="entry name" value="Thioredoxin-like"/>
    <property type="match status" value="1"/>
</dbReference>
<dbReference type="EMBL" id="CP134050">
    <property type="protein sequence ID" value="WNC16132.1"/>
    <property type="molecule type" value="Genomic_DNA"/>
</dbReference>
<keyword evidence="2" id="KW-0812">Transmembrane</keyword>
<sequence>MPDVIQLGPVLVKMSVLAVAVAIVLAFAAVSLRLRRQPMRRRTVLETASSSLLVAFLVWKFSYALFYPAKVIAQPVVLLYFNGGDRGFWLALLAALAYLRVRARKGEVPALVWTDAIAIGGLTGWGAWHAFTWGVEGQEGAYYLQQTAIAIVFLLPVIRKGNRTADAASWLQLVAWFGVSQMYAGFFSPDYLPVAAGLSKAQVLYAFVSLLMVILAGRSQSVQEREKHGIDEPLERTPPARSWRWRQRNAILAVAALACLLGWGAFTQGTIPVRPATQTVGIQKGDLAPEIDLQTLEGKPLKLSDLRGKIVILNLWATWCPPCRAEMPDMQDFYEANKEKGVAILSVNLTSTEKSAQDVAAFVRDHGIAFPVVLDVDKQAARQYLAISIPTSYVIDSSGVIREKWIGPMDLAQMEKLVSAAE</sequence>
<keyword evidence="1" id="KW-1015">Disulfide bond</keyword>
<dbReference type="InterPro" id="IPR013766">
    <property type="entry name" value="Thioredoxin_domain"/>
</dbReference>
<dbReference type="PANTHER" id="PTHR42852">
    <property type="entry name" value="THIOL:DISULFIDE INTERCHANGE PROTEIN DSBE"/>
    <property type="match status" value="1"/>
</dbReference>
<protein>
    <submittedName>
        <fullName evidence="4">TlpA disulfide reductase family protein</fullName>
    </submittedName>
</protein>
<feature type="transmembrane region" description="Helical" evidence="2">
    <location>
        <begin position="170"/>
        <end position="188"/>
    </location>
</feature>
<keyword evidence="5" id="KW-1185">Reference proteome</keyword>
<name>A0ABY9T7Q3_BREBE</name>
<feature type="transmembrane region" description="Helical" evidence="2">
    <location>
        <begin position="140"/>
        <end position="158"/>
    </location>
</feature>
<evidence type="ECO:0000256" key="1">
    <source>
        <dbReference type="ARBA" id="ARBA00023157"/>
    </source>
</evidence>
<evidence type="ECO:0000256" key="2">
    <source>
        <dbReference type="SAM" id="Phobius"/>
    </source>
</evidence>
<evidence type="ECO:0000259" key="3">
    <source>
        <dbReference type="PROSITE" id="PS51352"/>
    </source>
</evidence>
<proteinExistence type="predicted"/>
<dbReference type="InterPro" id="IPR036249">
    <property type="entry name" value="Thioredoxin-like_sf"/>
</dbReference>
<evidence type="ECO:0000313" key="4">
    <source>
        <dbReference type="EMBL" id="WNC16132.1"/>
    </source>
</evidence>
<dbReference type="Proteomes" id="UP001256827">
    <property type="component" value="Chromosome"/>
</dbReference>
<reference evidence="4 5" key="1">
    <citation type="submission" date="2023-09" db="EMBL/GenBank/DDBJ databases">
        <title>Complete Genome and Methylome dissection of Bacillus brevis NEB573 original source of BbsI restriction endonuclease.</title>
        <authorList>
            <person name="Fomenkov A."/>
            <person name="Roberts R.D."/>
        </authorList>
    </citation>
    <scope>NUCLEOTIDE SEQUENCE [LARGE SCALE GENOMIC DNA]</scope>
    <source>
        <strain evidence="4 5">NEB573</strain>
    </source>
</reference>
<feature type="transmembrane region" description="Helical" evidence="2">
    <location>
        <begin position="44"/>
        <end position="66"/>
    </location>
</feature>
<keyword evidence="2" id="KW-0472">Membrane</keyword>
<dbReference type="PROSITE" id="PS00194">
    <property type="entry name" value="THIOREDOXIN_1"/>
    <property type="match status" value="1"/>
</dbReference>
<accession>A0ABY9T7Q3</accession>
<dbReference type="InterPro" id="IPR017937">
    <property type="entry name" value="Thioredoxin_CS"/>
</dbReference>
<dbReference type="Gene3D" id="3.40.30.10">
    <property type="entry name" value="Glutaredoxin"/>
    <property type="match status" value="1"/>
</dbReference>
<dbReference type="PANTHER" id="PTHR42852:SF1">
    <property type="entry name" value="THIOREDOXIN-LIKE PROTEIN YNEN"/>
    <property type="match status" value="1"/>
</dbReference>
<dbReference type="InterPro" id="IPR050553">
    <property type="entry name" value="Thioredoxin_ResA/DsbE_sf"/>
</dbReference>
<dbReference type="Pfam" id="PF00578">
    <property type="entry name" value="AhpC-TSA"/>
    <property type="match status" value="1"/>
</dbReference>
<feature type="transmembrane region" description="Helical" evidence="2">
    <location>
        <begin position="249"/>
        <end position="266"/>
    </location>
</feature>